<protein>
    <submittedName>
        <fullName evidence="1">Uncharacterized protein</fullName>
    </submittedName>
</protein>
<dbReference type="Proteomes" id="UP001054252">
    <property type="component" value="Unassembled WGS sequence"/>
</dbReference>
<organism evidence="1 2">
    <name type="scientific">Rubroshorea leprosula</name>
    <dbReference type="NCBI Taxonomy" id="152421"/>
    <lineage>
        <taxon>Eukaryota</taxon>
        <taxon>Viridiplantae</taxon>
        <taxon>Streptophyta</taxon>
        <taxon>Embryophyta</taxon>
        <taxon>Tracheophyta</taxon>
        <taxon>Spermatophyta</taxon>
        <taxon>Magnoliopsida</taxon>
        <taxon>eudicotyledons</taxon>
        <taxon>Gunneridae</taxon>
        <taxon>Pentapetalae</taxon>
        <taxon>rosids</taxon>
        <taxon>malvids</taxon>
        <taxon>Malvales</taxon>
        <taxon>Dipterocarpaceae</taxon>
        <taxon>Rubroshorea</taxon>
    </lineage>
</organism>
<proteinExistence type="predicted"/>
<sequence>MFTPQASCLVYTQYTRHVNAIDWQQLVIIIDILTVNTISTCGAFPTSSLSYFLNNYIFIFCTTGESEHSSCRLGDQPMSLQKSLHLFQTQVQWLQLHGTEQQPLV</sequence>
<evidence type="ECO:0000313" key="1">
    <source>
        <dbReference type="EMBL" id="GKV21460.1"/>
    </source>
</evidence>
<evidence type="ECO:0000313" key="2">
    <source>
        <dbReference type="Proteomes" id="UP001054252"/>
    </source>
</evidence>
<keyword evidence="2" id="KW-1185">Reference proteome</keyword>
<name>A0AAV5KB83_9ROSI</name>
<accession>A0AAV5KB83</accession>
<gene>
    <name evidence="1" type="ORF">SLEP1_g31438</name>
</gene>
<dbReference type="AlphaFoldDB" id="A0AAV5KB83"/>
<reference evidence="1 2" key="1">
    <citation type="journal article" date="2021" name="Commun. Biol.">
        <title>The genome of Shorea leprosula (Dipterocarpaceae) highlights the ecological relevance of drought in aseasonal tropical rainforests.</title>
        <authorList>
            <person name="Ng K.K.S."/>
            <person name="Kobayashi M.J."/>
            <person name="Fawcett J.A."/>
            <person name="Hatakeyama M."/>
            <person name="Paape T."/>
            <person name="Ng C.H."/>
            <person name="Ang C.C."/>
            <person name="Tnah L.H."/>
            <person name="Lee C.T."/>
            <person name="Nishiyama T."/>
            <person name="Sese J."/>
            <person name="O'Brien M.J."/>
            <person name="Copetti D."/>
            <person name="Mohd Noor M.I."/>
            <person name="Ong R.C."/>
            <person name="Putra M."/>
            <person name="Sireger I.Z."/>
            <person name="Indrioko S."/>
            <person name="Kosugi Y."/>
            <person name="Izuno A."/>
            <person name="Isagi Y."/>
            <person name="Lee S.L."/>
            <person name="Shimizu K.K."/>
        </authorList>
    </citation>
    <scope>NUCLEOTIDE SEQUENCE [LARGE SCALE GENOMIC DNA]</scope>
    <source>
        <strain evidence="1">214</strain>
    </source>
</reference>
<dbReference type="EMBL" id="BPVZ01000057">
    <property type="protein sequence ID" value="GKV21460.1"/>
    <property type="molecule type" value="Genomic_DNA"/>
</dbReference>
<comment type="caution">
    <text evidence="1">The sequence shown here is derived from an EMBL/GenBank/DDBJ whole genome shotgun (WGS) entry which is preliminary data.</text>
</comment>